<organism evidence="1 2">
    <name type="scientific">Pochonia chlamydosporia 170</name>
    <dbReference type="NCBI Taxonomy" id="1380566"/>
    <lineage>
        <taxon>Eukaryota</taxon>
        <taxon>Fungi</taxon>
        <taxon>Dikarya</taxon>
        <taxon>Ascomycota</taxon>
        <taxon>Pezizomycotina</taxon>
        <taxon>Sordariomycetes</taxon>
        <taxon>Hypocreomycetidae</taxon>
        <taxon>Hypocreales</taxon>
        <taxon>Clavicipitaceae</taxon>
        <taxon>Pochonia</taxon>
    </lineage>
</organism>
<dbReference type="PANTHER" id="PTHR42791:SF1">
    <property type="entry name" value="N-ACETYLTRANSFERASE DOMAIN-CONTAINING PROTEIN"/>
    <property type="match status" value="1"/>
</dbReference>
<protein>
    <submittedName>
        <fullName evidence="1">Acetyltransferase (GNAT) family domain-containing protein</fullName>
    </submittedName>
</protein>
<dbReference type="EMBL" id="LSBJ02000004">
    <property type="protein sequence ID" value="OAQ66554.1"/>
    <property type="molecule type" value="Genomic_DNA"/>
</dbReference>
<sequence>MSTSTLLRIRPALSTDKPAMLKTLHSALRNSNFHNRCFPSSDPTSQHQYTNWIDKNMADTTSHVIIAEEASSATPIAGWARWVRRPAPGPDAKPMIFTESMFPAGGDAKLAARFFQTNFDAMEKAVGGQPVWFLSMLIVPEEFEKRGVDEELMRWGVEKANGEGWAAFGNATPETRRLYEEFEFRVDERHEFDGDLVTYHMKREAK</sequence>
<gene>
    <name evidence="1" type="ORF">VFPPC_08089</name>
</gene>
<dbReference type="OrthoDB" id="410198at2759"/>
<evidence type="ECO:0000313" key="2">
    <source>
        <dbReference type="Proteomes" id="UP000078397"/>
    </source>
</evidence>
<dbReference type="PANTHER" id="PTHR42791">
    <property type="entry name" value="GNAT FAMILY ACETYLTRANSFERASE"/>
    <property type="match status" value="1"/>
</dbReference>
<keyword evidence="2" id="KW-1185">Reference proteome</keyword>
<dbReference type="GO" id="GO:0016740">
    <property type="term" value="F:transferase activity"/>
    <property type="evidence" value="ECO:0007669"/>
    <property type="project" value="UniProtKB-KW"/>
</dbReference>
<dbReference type="GeneID" id="28850848"/>
<comment type="caution">
    <text evidence="1">The sequence shown here is derived from an EMBL/GenBank/DDBJ whole genome shotgun (WGS) entry which is preliminary data.</text>
</comment>
<dbReference type="InterPro" id="IPR052523">
    <property type="entry name" value="Trichothecene_AcTrans"/>
</dbReference>
<dbReference type="AlphaFoldDB" id="A0A179FLX2"/>
<accession>A0A179FLX2</accession>
<evidence type="ECO:0000313" key="1">
    <source>
        <dbReference type="EMBL" id="OAQ66554.1"/>
    </source>
</evidence>
<dbReference type="STRING" id="1380566.A0A179FLX2"/>
<dbReference type="InterPro" id="IPR016181">
    <property type="entry name" value="Acyl_CoA_acyltransferase"/>
</dbReference>
<name>A0A179FLX2_METCM</name>
<dbReference type="RefSeq" id="XP_018143641.1">
    <property type="nucleotide sequence ID" value="XM_018286854.1"/>
</dbReference>
<dbReference type="SUPFAM" id="SSF55729">
    <property type="entry name" value="Acyl-CoA N-acyltransferases (Nat)"/>
    <property type="match status" value="1"/>
</dbReference>
<proteinExistence type="predicted"/>
<dbReference type="Proteomes" id="UP000078397">
    <property type="component" value="Unassembled WGS sequence"/>
</dbReference>
<reference evidence="1 2" key="1">
    <citation type="journal article" date="2016" name="PLoS Pathog.">
        <title>Biosynthesis of antibiotic leucinostatins in bio-control fungus Purpureocillium lilacinum and their inhibition on phytophthora revealed by genome mining.</title>
        <authorList>
            <person name="Wang G."/>
            <person name="Liu Z."/>
            <person name="Lin R."/>
            <person name="Li E."/>
            <person name="Mao Z."/>
            <person name="Ling J."/>
            <person name="Yang Y."/>
            <person name="Yin W.B."/>
            <person name="Xie B."/>
        </authorList>
    </citation>
    <scope>NUCLEOTIDE SEQUENCE [LARGE SCALE GENOMIC DNA]</scope>
    <source>
        <strain evidence="1">170</strain>
    </source>
</reference>
<dbReference type="KEGG" id="pchm:VFPPC_08089"/>
<dbReference type="Gene3D" id="3.40.630.30">
    <property type="match status" value="1"/>
</dbReference>